<evidence type="ECO:0000313" key="1">
    <source>
        <dbReference type="EMBL" id="QOW09490.1"/>
    </source>
</evidence>
<dbReference type="Proteomes" id="UP000594195">
    <property type="component" value="Chromosome"/>
</dbReference>
<organism evidence="1 2">
    <name type="scientific">Kaistella flava</name>
    <name type="common">ex Peng et al. 2021</name>
    <dbReference type="NCBI Taxonomy" id="2038776"/>
    <lineage>
        <taxon>Bacteria</taxon>
        <taxon>Pseudomonadati</taxon>
        <taxon>Bacteroidota</taxon>
        <taxon>Flavobacteriia</taxon>
        <taxon>Flavobacteriales</taxon>
        <taxon>Weeksellaceae</taxon>
        <taxon>Chryseobacterium group</taxon>
        <taxon>Kaistella</taxon>
    </lineage>
</organism>
<accession>A0A7M2Y5X0</accession>
<reference evidence="1 2" key="1">
    <citation type="submission" date="2019-05" db="EMBL/GenBank/DDBJ databases">
        <title>Chryseobacterium sp. isolated from King George Island, maritime Antarctica.</title>
        <authorList>
            <person name="Peng X."/>
        </authorList>
    </citation>
    <scope>NUCLEOTIDE SEQUENCE [LARGE SCALE GENOMIC DNA]</scope>
    <source>
        <strain evidence="1 2">7-3A</strain>
    </source>
</reference>
<protein>
    <submittedName>
        <fullName evidence="1">Uncharacterized protein</fullName>
    </submittedName>
</protein>
<dbReference type="AlphaFoldDB" id="A0A7M2Y5X0"/>
<dbReference type="KEGG" id="kfa:Q73A0000_03470"/>
<gene>
    <name evidence="1" type="ORF">Q73A0000_03470</name>
</gene>
<evidence type="ECO:0000313" key="2">
    <source>
        <dbReference type="Proteomes" id="UP000594195"/>
    </source>
</evidence>
<proteinExistence type="predicted"/>
<sequence length="222" mass="25330">MVGLSLLIISCRSSDDSNIEVPEPESFFNLNVDNQWVYKTYDNPDFTNPQSVSTFSGRIDSVSIVGKVEVQGLTFAKERTKINWPNSNLNNQENFRYLRVNNKGHLVYLRTLDNVTETSGSVVHPGQENAFTFSYDFIEMNQVVGNLFYKLDKEKNVEVNGVQYVVLPYLGDFTPAPNQSNLLKKTQEISYKKGLGLVKEICHSVYSKSYLESRLISYKIKK</sequence>
<name>A0A7M2Y5X0_9FLAO</name>
<dbReference type="EMBL" id="CP040442">
    <property type="protein sequence ID" value="QOW09490.1"/>
    <property type="molecule type" value="Genomic_DNA"/>
</dbReference>
<dbReference type="RefSeq" id="WP_193812704.1">
    <property type="nucleotide sequence ID" value="NZ_CP040442.1"/>
</dbReference>
<keyword evidence="2" id="KW-1185">Reference proteome</keyword>